<dbReference type="SUPFAM" id="SSF102198">
    <property type="entry name" value="Putative cyclase"/>
    <property type="match status" value="1"/>
</dbReference>
<name>A0A2A4JC84_HELVI</name>
<evidence type="ECO:0000313" key="2">
    <source>
        <dbReference type="EMBL" id="PCG69685.1"/>
    </source>
</evidence>
<proteinExistence type="inferred from homology"/>
<dbReference type="GO" id="GO:0019441">
    <property type="term" value="P:L-tryptophan catabolic process to kynurenine"/>
    <property type="evidence" value="ECO:0007669"/>
    <property type="project" value="InterPro"/>
</dbReference>
<comment type="caution">
    <text evidence="2">The sequence shown here is derived from an EMBL/GenBank/DDBJ whole genome shotgun (WGS) entry which is preliminary data.</text>
</comment>
<dbReference type="STRING" id="7102.A0A2A4JC84"/>
<evidence type="ECO:0000256" key="1">
    <source>
        <dbReference type="ARBA" id="ARBA00007865"/>
    </source>
</evidence>
<reference evidence="2" key="1">
    <citation type="submission" date="2017-09" db="EMBL/GenBank/DDBJ databases">
        <title>Contemporary evolution of a Lepidopteran species, Heliothis virescens, in response to modern agricultural practices.</title>
        <authorList>
            <person name="Fritz M.L."/>
            <person name="Deyonke A.M."/>
            <person name="Papanicolaou A."/>
            <person name="Micinski S."/>
            <person name="Westbrook J."/>
            <person name="Gould F."/>
        </authorList>
    </citation>
    <scope>NUCLEOTIDE SEQUENCE [LARGE SCALE GENOMIC DNA]</scope>
    <source>
        <strain evidence="2">HvINT-</strain>
        <tissue evidence="2">Whole body</tissue>
    </source>
</reference>
<dbReference type="AlphaFoldDB" id="A0A2A4JC84"/>
<dbReference type="InterPro" id="IPR037175">
    <property type="entry name" value="KFase_sf"/>
</dbReference>
<sequence>MSRVLYCTDESDRIDVVDMTKPTTWRDLAMYYGAMEKHWKVCINCGAPDLGTGIHLEHSGSTGSMHPAVIPSEYLLSRLSIVDVSTLTTLNPSVVLTLDVALQWAALKHDPKEPTLLLFKFGWTEDDNNQINVGACVCKVPDRIDVVDMTKPTTWRDLAMYYGAMEKHWKVCINCGAPDLGTGIHLEHSGSTGSMHPAVIPSEYLLSRLSIVDVSTLTTLNPSVVLTLDVALQWAALKHDPKEPTLLLFKFGWTEDDNNQINVGACVCKVPGLSYELAEWIAANLSHVVGVATDTPTFESEQTREFASRTVSNVLGRSGIYMIENVHFRRKMPEQGCMALAMPLKLLNAAYVPTRLTAFCPASKTDLHVVMALKQEVHSQTRLPNSRVYDVNLDEILS</sequence>
<accession>A0A2A4JC84</accession>
<dbReference type="InterPro" id="IPR007325">
    <property type="entry name" value="KFase/CYL"/>
</dbReference>
<dbReference type="Gene3D" id="3.50.30.50">
    <property type="entry name" value="Putative cyclase"/>
    <property type="match status" value="1"/>
</dbReference>
<gene>
    <name evidence="2" type="ORF">B5V51_3817</name>
</gene>
<comment type="similarity">
    <text evidence="1">Belongs to the Cyclase 1 superfamily.</text>
</comment>
<dbReference type="Pfam" id="PF04199">
    <property type="entry name" value="Cyclase"/>
    <property type="match status" value="1"/>
</dbReference>
<organism evidence="2">
    <name type="scientific">Heliothis virescens</name>
    <name type="common">Tobacco budworm moth</name>
    <dbReference type="NCBI Taxonomy" id="7102"/>
    <lineage>
        <taxon>Eukaryota</taxon>
        <taxon>Metazoa</taxon>
        <taxon>Ecdysozoa</taxon>
        <taxon>Arthropoda</taxon>
        <taxon>Hexapoda</taxon>
        <taxon>Insecta</taxon>
        <taxon>Pterygota</taxon>
        <taxon>Neoptera</taxon>
        <taxon>Endopterygota</taxon>
        <taxon>Lepidoptera</taxon>
        <taxon>Glossata</taxon>
        <taxon>Ditrysia</taxon>
        <taxon>Noctuoidea</taxon>
        <taxon>Noctuidae</taxon>
        <taxon>Heliothinae</taxon>
        <taxon>Heliothis</taxon>
    </lineage>
</organism>
<protein>
    <submittedName>
        <fullName evidence="2">Uncharacterized protein</fullName>
    </submittedName>
</protein>
<dbReference type="GO" id="GO:0004061">
    <property type="term" value="F:arylformamidase activity"/>
    <property type="evidence" value="ECO:0007669"/>
    <property type="project" value="InterPro"/>
</dbReference>
<dbReference type="EMBL" id="NWSH01001918">
    <property type="protein sequence ID" value="PCG69685.1"/>
    <property type="molecule type" value="Genomic_DNA"/>
</dbReference>